<dbReference type="EMBL" id="QUAJ01000008">
    <property type="protein sequence ID" value="REI41725.1"/>
    <property type="molecule type" value="Genomic_DNA"/>
</dbReference>
<dbReference type="InterPro" id="IPR036105">
    <property type="entry name" value="DiNase_FeMo-co_biosyn_sf"/>
</dbReference>
<dbReference type="PANTHER" id="PTHR42983">
    <property type="entry name" value="DINITROGENASE IRON-MOLYBDENUM COFACTOR PROTEIN-RELATED"/>
    <property type="match status" value="1"/>
</dbReference>
<proteinExistence type="predicted"/>
<dbReference type="Pfam" id="PF02579">
    <property type="entry name" value="Nitro_FeMo-Co"/>
    <property type="match status" value="1"/>
</dbReference>
<organism evidence="2 3">
    <name type="scientific">Psychrilyobacter piezotolerans</name>
    <dbReference type="NCBI Taxonomy" id="2293438"/>
    <lineage>
        <taxon>Bacteria</taxon>
        <taxon>Fusobacteriati</taxon>
        <taxon>Fusobacteriota</taxon>
        <taxon>Fusobacteriia</taxon>
        <taxon>Fusobacteriales</taxon>
        <taxon>Fusobacteriaceae</taxon>
        <taxon>Psychrilyobacter</taxon>
    </lineage>
</organism>
<evidence type="ECO:0000313" key="3">
    <source>
        <dbReference type="Proteomes" id="UP000263486"/>
    </source>
</evidence>
<dbReference type="Proteomes" id="UP000263486">
    <property type="component" value="Unassembled WGS sequence"/>
</dbReference>
<name>A0ABX9KI69_9FUSO</name>
<dbReference type="RefSeq" id="WP_114641993.1">
    <property type="nucleotide sequence ID" value="NZ_JAACIO010000008.1"/>
</dbReference>
<dbReference type="Gene3D" id="3.30.420.130">
    <property type="entry name" value="Dinitrogenase iron-molybdenum cofactor biosynthesis domain"/>
    <property type="match status" value="1"/>
</dbReference>
<evidence type="ECO:0000259" key="1">
    <source>
        <dbReference type="Pfam" id="PF02579"/>
    </source>
</evidence>
<protein>
    <submittedName>
        <fullName evidence="2">Dinitrogenase iron-molybdenum cofactor biosynthesis protein</fullName>
    </submittedName>
</protein>
<gene>
    <name evidence="2" type="ORF">DYH56_06165</name>
</gene>
<sequence>MKISICSKKEGLDSLIDERFGRTENFTIIDMDTMIVETIENTAKNEASGAGGEAVKLISKYNVDIAVVPHLGPKAEKAMEAFEIKTVSQEDYKTVGEVLEAYKSGKLKEITKKKGLTRL</sequence>
<feature type="domain" description="Dinitrogenase iron-molybdenum cofactor biosynthesis" evidence="1">
    <location>
        <begin position="13"/>
        <end position="103"/>
    </location>
</feature>
<dbReference type="PANTHER" id="PTHR42983:SF1">
    <property type="entry name" value="IRON-MOLYBDENUM PROTEIN"/>
    <property type="match status" value="1"/>
</dbReference>
<comment type="caution">
    <text evidence="2">The sequence shown here is derived from an EMBL/GenBank/DDBJ whole genome shotgun (WGS) entry which is preliminary data.</text>
</comment>
<dbReference type="SUPFAM" id="SSF53146">
    <property type="entry name" value="Nitrogenase accessory factor-like"/>
    <property type="match status" value="1"/>
</dbReference>
<keyword evidence="3" id="KW-1185">Reference proteome</keyword>
<evidence type="ECO:0000313" key="2">
    <source>
        <dbReference type="EMBL" id="REI41725.1"/>
    </source>
</evidence>
<reference evidence="2 3" key="1">
    <citation type="submission" date="2018-08" db="EMBL/GenBank/DDBJ databases">
        <title>Draft genome sequence of Psychrilyobacter sp. strain SD5 isolated from Black Sea water.</title>
        <authorList>
            <person name="Yadav S."/>
            <person name="Villanueva L."/>
            <person name="Damste J.S.S."/>
        </authorList>
    </citation>
    <scope>NUCLEOTIDE SEQUENCE [LARGE SCALE GENOMIC DNA]</scope>
    <source>
        <strain evidence="2 3">SD5</strain>
    </source>
</reference>
<dbReference type="InterPro" id="IPR003731">
    <property type="entry name" value="Di-Nase_FeMo-co_biosynth"/>
</dbReference>
<accession>A0ABX9KI69</accession>